<dbReference type="PANTHER" id="PTHR13932:SF5">
    <property type="entry name" value="RADICAL S-ADENOSYL METHIONINE DOMAIN-CONTAINING PROTEIN 1, MITOCHONDRIAL"/>
    <property type="match status" value="1"/>
</dbReference>
<proteinExistence type="predicted"/>
<dbReference type="RefSeq" id="WP_146504124.1">
    <property type="nucleotide sequence ID" value="NZ_SJPG01000001.1"/>
</dbReference>
<dbReference type="PANTHER" id="PTHR13932">
    <property type="entry name" value="COPROPORPHYRINIGEN III OXIDASE"/>
    <property type="match status" value="1"/>
</dbReference>
<dbReference type="OrthoDB" id="9808022at2"/>
<dbReference type="Gene3D" id="3.20.20.70">
    <property type="entry name" value="Aldolase class I"/>
    <property type="match status" value="1"/>
</dbReference>
<keyword evidence="4" id="KW-0408">Iron</keyword>
<dbReference type="PROSITE" id="PS51918">
    <property type="entry name" value="RADICAL_SAM"/>
    <property type="match status" value="1"/>
</dbReference>
<keyword evidence="5" id="KW-0411">Iron-sulfur</keyword>
<dbReference type="GO" id="GO:0005737">
    <property type="term" value="C:cytoplasm"/>
    <property type="evidence" value="ECO:0007669"/>
    <property type="project" value="TreeGrafter"/>
</dbReference>
<dbReference type="InterPro" id="IPR006638">
    <property type="entry name" value="Elp3/MiaA/NifB-like_rSAM"/>
</dbReference>
<dbReference type="Pfam" id="PF04055">
    <property type="entry name" value="Radical_SAM"/>
    <property type="match status" value="1"/>
</dbReference>
<comment type="caution">
    <text evidence="7">The sequence shown here is derived from an EMBL/GenBank/DDBJ whole genome shotgun (WGS) entry which is preliminary data.</text>
</comment>
<evidence type="ECO:0000256" key="5">
    <source>
        <dbReference type="ARBA" id="ARBA00023014"/>
    </source>
</evidence>
<keyword evidence="2" id="KW-0949">S-adenosyl-L-methionine</keyword>
<accession>A0A5C5XIR0</accession>
<comment type="cofactor">
    <cofactor evidence="1">
        <name>[4Fe-4S] cluster</name>
        <dbReference type="ChEBI" id="CHEBI:49883"/>
    </cofactor>
</comment>
<dbReference type="Proteomes" id="UP000316095">
    <property type="component" value="Unassembled WGS sequence"/>
</dbReference>
<keyword evidence="7" id="KW-0560">Oxidoreductase</keyword>
<dbReference type="EC" id="1.3.98.3" evidence="7"/>
<dbReference type="GO" id="GO:0051989">
    <property type="term" value="F:coproporphyrinogen dehydrogenase activity"/>
    <property type="evidence" value="ECO:0007669"/>
    <property type="project" value="UniProtKB-EC"/>
</dbReference>
<feature type="domain" description="Radical SAM core" evidence="6">
    <location>
        <begin position="45"/>
        <end position="276"/>
    </location>
</feature>
<protein>
    <submittedName>
        <fullName evidence="7">Oxygen-independent coproporphyrinogen-III oxidase 1</fullName>
        <ecNumber evidence="7">1.3.98.3</ecNumber>
    </submittedName>
</protein>
<evidence type="ECO:0000256" key="3">
    <source>
        <dbReference type="ARBA" id="ARBA00022723"/>
    </source>
</evidence>
<dbReference type="SFLD" id="SFLDG01065">
    <property type="entry name" value="anaerobic_coproporphyrinogen-I"/>
    <property type="match status" value="1"/>
</dbReference>
<dbReference type="GO" id="GO:0051539">
    <property type="term" value="F:4 iron, 4 sulfur cluster binding"/>
    <property type="evidence" value="ECO:0007669"/>
    <property type="project" value="TreeGrafter"/>
</dbReference>
<evidence type="ECO:0000313" key="8">
    <source>
        <dbReference type="Proteomes" id="UP000316095"/>
    </source>
</evidence>
<keyword evidence="8" id="KW-1185">Reference proteome</keyword>
<dbReference type="SMART" id="SM00729">
    <property type="entry name" value="Elp3"/>
    <property type="match status" value="1"/>
</dbReference>
<dbReference type="InterPro" id="IPR007197">
    <property type="entry name" value="rSAM"/>
</dbReference>
<dbReference type="GO" id="GO:0006779">
    <property type="term" value="P:porphyrin-containing compound biosynthetic process"/>
    <property type="evidence" value="ECO:0007669"/>
    <property type="project" value="TreeGrafter"/>
</dbReference>
<evidence type="ECO:0000256" key="4">
    <source>
        <dbReference type="ARBA" id="ARBA00023004"/>
    </source>
</evidence>
<evidence type="ECO:0000256" key="2">
    <source>
        <dbReference type="ARBA" id="ARBA00022691"/>
    </source>
</evidence>
<dbReference type="InterPro" id="IPR013785">
    <property type="entry name" value="Aldolase_TIM"/>
</dbReference>
<dbReference type="SFLD" id="SFLDS00029">
    <property type="entry name" value="Radical_SAM"/>
    <property type="match status" value="1"/>
</dbReference>
<dbReference type="CDD" id="cd01335">
    <property type="entry name" value="Radical_SAM"/>
    <property type="match status" value="1"/>
</dbReference>
<keyword evidence="3" id="KW-0479">Metal-binding</keyword>
<dbReference type="InterPro" id="IPR034505">
    <property type="entry name" value="Coproporphyrinogen-III_oxidase"/>
</dbReference>
<evidence type="ECO:0000259" key="6">
    <source>
        <dbReference type="PROSITE" id="PS51918"/>
    </source>
</evidence>
<dbReference type="InterPro" id="IPR058240">
    <property type="entry name" value="rSAM_sf"/>
</dbReference>
<evidence type="ECO:0000313" key="7">
    <source>
        <dbReference type="EMBL" id="TWT62241.1"/>
    </source>
</evidence>
<gene>
    <name evidence="7" type="primary">hemN_2</name>
    <name evidence="7" type="ORF">Pan54_29820</name>
</gene>
<evidence type="ECO:0000256" key="1">
    <source>
        <dbReference type="ARBA" id="ARBA00001966"/>
    </source>
</evidence>
<dbReference type="GO" id="GO:0046872">
    <property type="term" value="F:metal ion binding"/>
    <property type="evidence" value="ECO:0007669"/>
    <property type="project" value="UniProtKB-KW"/>
</dbReference>
<organism evidence="7 8">
    <name type="scientific">Rubinisphaera italica</name>
    <dbReference type="NCBI Taxonomy" id="2527969"/>
    <lineage>
        <taxon>Bacteria</taxon>
        <taxon>Pseudomonadati</taxon>
        <taxon>Planctomycetota</taxon>
        <taxon>Planctomycetia</taxon>
        <taxon>Planctomycetales</taxon>
        <taxon>Planctomycetaceae</taxon>
        <taxon>Rubinisphaera</taxon>
    </lineage>
</organism>
<sequence>MATELPLTEKKQTEVGSYFISNYPAYSVWNKQDIPSAKEALNSEPDVSVPFGIYTHIPFCRKRCKFCYFRVYIQQNAKTIQRYVQAVDDELSMLAKLPAVKGRRVEFAYFGGGTPSYLSSKQLLQLRDRLSQSVSWETAQEVTFECEPGTLNLEKVKTLKEIGITRVSLGVESFNDEILETNGRAHLTDSIEKAYGWIQDVGFPQVNIDLIAGMIGETDENWHRNLDKALEMGADNITIYQMELPFNTIISQEMKETGKTSPVADWPTKRRWVSEAIDRLQAAGYHVASGQEFVKDPEKDRFLYRDHLFRGHDILPLGVSSFGHIQGVHYQNNDQLEEYISIVESGELPINRAYVPTPQQQLIREFILRLKEGVVETDSLDEKYGVKTIDEFAEALKNQEEAGYLEVHGTKVQVTRKGLLQIDSLLPEYFEEEYRRIRYT</sequence>
<dbReference type="SUPFAM" id="SSF102114">
    <property type="entry name" value="Radical SAM enzymes"/>
    <property type="match status" value="1"/>
</dbReference>
<dbReference type="SFLD" id="SFLDG01082">
    <property type="entry name" value="B12-binding_domain_containing"/>
    <property type="match status" value="1"/>
</dbReference>
<reference evidence="7 8" key="1">
    <citation type="submission" date="2019-02" db="EMBL/GenBank/DDBJ databases">
        <title>Deep-cultivation of Planctomycetes and their phenomic and genomic characterization uncovers novel biology.</title>
        <authorList>
            <person name="Wiegand S."/>
            <person name="Jogler M."/>
            <person name="Boedeker C."/>
            <person name="Pinto D."/>
            <person name="Vollmers J."/>
            <person name="Rivas-Marin E."/>
            <person name="Kohn T."/>
            <person name="Peeters S.H."/>
            <person name="Heuer A."/>
            <person name="Rast P."/>
            <person name="Oberbeckmann S."/>
            <person name="Bunk B."/>
            <person name="Jeske O."/>
            <person name="Meyerdierks A."/>
            <person name="Storesund J.E."/>
            <person name="Kallscheuer N."/>
            <person name="Luecker S."/>
            <person name="Lage O.M."/>
            <person name="Pohl T."/>
            <person name="Merkel B.J."/>
            <person name="Hornburger P."/>
            <person name="Mueller R.-W."/>
            <person name="Bruemmer F."/>
            <person name="Labrenz M."/>
            <person name="Spormann A.M."/>
            <person name="Op Den Camp H."/>
            <person name="Overmann J."/>
            <person name="Amann R."/>
            <person name="Jetten M.S.M."/>
            <person name="Mascher T."/>
            <person name="Medema M.H."/>
            <person name="Devos D.P."/>
            <person name="Kaster A.-K."/>
            <person name="Ovreas L."/>
            <person name="Rohde M."/>
            <person name="Galperin M.Y."/>
            <person name="Jogler C."/>
        </authorList>
    </citation>
    <scope>NUCLEOTIDE SEQUENCE [LARGE SCALE GENOMIC DNA]</scope>
    <source>
        <strain evidence="7 8">Pan54</strain>
    </source>
</reference>
<name>A0A5C5XIR0_9PLAN</name>
<dbReference type="AlphaFoldDB" id="A0A5C5XIR0"/>
<dbReference type="EMBL" id="SJPG01000001">
    <property type="protein sequence ID" value="TWT62241.1"/>
    <property type="molecule type" value="Genomic_DNA"/>
</dbReference>